<reference evidence="2" key="1">
    <citation type="submission" date="2022-11" db="EMBL/GenBank/DDBJ databases">
        <authorList>
            <person name="Hyden B.L."/>
            <person name="Feng K."/>
            <person name="Yates T."/>
            <person name="Jawdy S."/>
            <person name="Smart L.B."/>
            <person name="Muchero W."/>
        </authorList>
    </citation>
    <scope>NUCLEOTIDE SEQUENCE</scope>
    <source>
        <tissue evidence="2">Shoot tip</tissue>
    </source>
</reference>
<keyword evidence="3" id="KW-1185">Reference proteome</keyword>
<dbReference type="InterPro" id="IPR048359">
    <property type="entry name" value="EXOC6_Sec15_N"/>
</dbReference>
<dbReference type="GO" id="GO:0016020">
    <property type="term" value="C:membrane"/>
    <property type="evidence" value="ECO:0007669"/>
    <property type="project" value="TreeGrafter"/>
</dbReference>
<dbReference type="PANTHER" id="PTHR12702:SF0">
    <property type="entry name" value="EXOCYST COMPLEX COMPONENT 6"/>
    <property type="match status" value="1"/>
</dbReference>
<dbReference type="OrthoDB" id="10267033at2759"/>
<dbReference type="AlphaFoldDB" id="A0A9Q0ZP63"/>
<dbReference type="PANTHER" id="PTHR12702">
    <property type="entry name" value="SEC15"/>
    <property type="match status" value="1"/>
</dbReference>
<name>A0A9Q0ZP63_SALVM</name>
<dbReference type="GO" id="GO:0006893">
    <property type="term" value="P:Golgi to plasma membrane transport"/>
    <property type="evidence" value="ECO:0007669"/>
    <property type="project" value="TreeGrafter"/>
</dbReference>
<proteinExistence type="predicted"/>
<dbReference type="Pfam" id="PF20651">
    <property type="entry name" value="EXOC6_Sec15_N"/>
    <property type="match status" value="1"/>
</dbReference>
<dbReference type="GO" id="GO:0006886">
    <property type="term" value="P:intracellular protein transport"/>
    <property type="evidence" value="ECO:0007669"/>
    <property type="project" value="InterPro"/>
</dbReference>
<accession>A0A9Q0ZP63</accession>
<dbReference type="EMBL" id="JAPFFL010000002">
    <property type="protein sequence ID" value="KAJ6741644.1"/>
    <property type="molecule type" value="Genomic_DNA"/>
</dbReference>
<evidence type="ECO:0000259" key="1">
    <source>
        <dbReference type="Pfam" id="PF20651"/>
    </source>
</evidence>
<dbReference type="GO" id="GO:0000145">
    <property type="term" value="C:exocyst"/>
    <property type="evidence" value="ECO:0007669"/>
    <property type="project" value="TreeGrafter"/>
</dbReference>
<dbReference type="Proteomes" id="UP001151529">
    <property type="component" value="Chromosome 6"/>
</dbReference>
<reference evidence="2" key="2">
    <citation type="journal article" date="2023" name="Int. J. Mol. Sci.">
        <title>De Novo Assembly and Annotation of 11 Diverse Shrub Willow (Salix) Genomes Reveals Novel Gene Organization in Sex-Linked Regions.</title>
        <authorList>
            <person name="Hyden B."/>
            <person name="Feng K."/>
            <person name="Yates T.B."/>
            <person name="Jawdy S."/>
            <person name="Cereghino C."/>
            <person name="Smart L.B."/>
            <person name="Muchero W."/>
        </authorList>
    </citation>
    <scope>NUCLEOTIDE SEQUENCE [LARGE SCALE GENOMIC DNA]</scope>
    <source>
        <tissue evidence="2">Shoot tip</tissue>
    </source>
</reference>
<protein>
    <submittedName>
        <fullName evidence="2">EXOCYST COMPLEX COMPONENT</fullName>
    </submittedName>
</protein>
<gene>
    <name evidence="2" type="ORF">OIU85_015794</name>
</gene>
<feature type="domain" description="Exocyst complex component EXOC6/Sec15 N-terminal" evidence="1">
    <location>
        <begin position="62"/>
        <end position="106"/>
    </location>
</feature>
<sequence>MKTRLFCSIKAMDAKPKRRTVVENGDGGEDLVLATLIGNGEDLGPIVRHAFEMGRPESLFHQLKSVVRKKEVEIEELCKSHYEEFILAVDELRGVLVDAEELKSELCE</sequence>
<evidence type="ECO:0000313" key="3">
    <source>
        <dbReference type="Proteomes" id="UP001151529"/>
    </source>
</evidence>
<evidence type="ECO:0000313" key="2">
    <source>
        <dbReference type="EMBL" id="KAJ6741644.1"/>
    </source>
</evidence>
<dbReference type="GO" id="GO:0090522">
    <property type="term" value="P:vesicle tethering involved in exocytosis"/>
    <property type="evidence" value="ECO:0007669"/>
    <property type="project" value="InterPro"/>
</dbReference>
<organism evidence="2 3">
    <name type="scientific">Salix viminalis</name>
    <name type="common">Common osier</name>
    <name type="synonym">Basket willow</name>
    <dbReference type="NCBI Taxonomy" id="40686"/>
    <lineage>
        <taxon>Eukaryota</taxon>
        <taxon>Viridiplantae</taxon>
        <taxon>Streptophyta</taxon>
        <taxon>Embryophyta</taxon>
        <taxon>Tracheophyta</taxon>
        <taxon>Spermatophyta</taxon>
        <taxon>Magnoliopsida</taxon>
        <taxon>eudicotyledons</taxon>
        <taxon>Gunneridae</taxon>
        <taxon>Pentapetalae</taxon>
        <taxon>rosids</taxon>
        <taxon>fabids</taxon>
        <taxon>Malpighiales</taxon>
        <taxon>Salicaceae</taxon>
        <taxon>Saliceae</taxon>
        <taxon>Salix</taxon>
    </lineage>
</organism>
<dbReference type="InterPro" id="IPR007225">
    <property type="entry name" value="EXOC6/Sec15"/>
</dbReference>
<comment type="caution">
    <text evidence="2">The sequence shown here is derived from an EMBL/GenBank/DDBJ whole genome shotgun (WGS) entry which is preliminary data.</text>
</comment>